<evidence type="ECO:0000256" key="1">
    <source>
        <dbReference type="ARBA" id="ARBA00004275"/>
    </source>
</evidence>
<dbReference type="AlphaFoldDB" id="A0A0B6XYK2"/>
<accession>A0A0B6XYK2</accession>
<gene>
    <name evidence="21" type="primary">ORF5828</name>
</gene>
<proteinExistence type="predicted"/>
<dbReference type="InterPro" id="IPR002347">
    <property type="entry name" value="SDR_fam"/>
</dbReference>
<organism evidence="21">
    <name type="scientific">Arion vulgaris</name>
    <dbReference type="NCBI Taxonomy" id="1028688"/>
    <lineage>
        <taxon>Eukaryota</taxon>
        <taxon>Metazoa</taxon>
        <taxon>Spiralia</taxon>
        <taxon>Lophotrochozoa</taxon>
        <taxon>Mollusca</taxon>
        <taxon>Gastropoda</taxon>
        <taxon>Heterobranchia</taxon>
        <taxon>Euthyneura</taxon>
        <taxon>Panpulmonata</taxon>
        <taxon>Eupulmonata</taxon>
        <taxon>Stylommatophora</taxon>
        <taxon>Helicina</taxon>
        <taxon>Arionoidea</taxon>
        <taxon>Arionidae</taxon>
        <taxon>Arion</taxon>
    </lineage>
</organism>
<dbReference type="PRINTS" id="PR00081">
    <property type="entry name" value="GDHRDH"/>
</dbReference>
<dbReference type="PRINTS" id="PR00080">
    <property type="entry name" value="SDRFAMILY"/>
</dbReference>
<keyword evidence="5" id="KW-0276">Fatty acid metabolism</keyword>
<name>A0A0B6XYK2_9EUPU</name>
<protein>
    <recommendedName>
        <fullName evidence="14">Peroxisomal trans-2-enoyl-CoA reductase</fullName>
        <ecNumber evidence="13">1.3.1.38</ecNumber>
    </recommendedName>
</protein>
<keyword evidence="8" id="KW-0443">Lipid metabolism</keyword>
<evidence type="ECO:0000256" key="19">
    <source>
        <dbReference type="ARBA" id="ARBA00049386"/>
    </source>
</evidence>
<keyword evidence="10" id="KW-0275">Fatty acid biosynthesis</keyword>
<dbReference type="InterPro" id="IPR052388">
    <property type="entry name" value="Peroxisomal_t2-enoyl-CoA_red"/>
</dbReference>
<evidence type="ECO:0000256" key="13">
    <source>
        <dbReference type="ARBA" id="ARBA00038849"/>
    </source>
</evidence>
<comment type="catalytic activity">
    <reaction evidence="18">
        <text>a (2E)-enoyl-CoA + NADPH + H(+) = a 2,3-saturated acyl-CoA + NADP(+)</text>
        <dbReference type="Rhea" id="RHEA:33763"/>
        <dbReference type="ChEBI" id="CHEBI:15378"/>
        <dbReference type="ChEBI" id="CHEBI:57783"/>
        <dbReference type="ChEBI" id="CHEBI:58349"/>
        <dbReference type="ChEBI" id="CHEBI:58856"/>
        <dbReference type="ChEBI" id="CHEBI:65111"/>
        <dbReference type="EC" id="1.3.1.38"/>
    </reaction>
    <physiologicalReaction direction="left-to-right" evidence="18">
        <dbReference type="Rhea" id="RHEA:33764"/>
    </physiologicalReaction>
</comment>
<comment type="catalytic activity">
    <reaction evidence="16">
        <text>(2E)-tetradecenoyl-CoA + NADPH + H(+) = tetradecanoyl-CoA + NADP(+)</text>
        <dbReference type="Rhea" id="RHEA:44968"/>
        <dbReference type="ChEBI" id="CHEBI:15378"/>
        <dbReference type="ChEBI" id="CHEBI:57385"/>
        <dbReference type="ChEBI" id="CHEBI:57783"/>
        <dbReference type="ChEBI" id="CHEBI:58349"/>
        <dbReference type="ChEBI" id="CHEBI:61405"/>
    </reaction>
    <physiologicalReaction direction="left-to-right" evidence="16">
        <dbReference type="Rhea" id="RHEA:44969"/>
    </physiologicalReaction>
</comment>
<evidence type="ECO:0000256" key="2">
    <source>
        <dbReference type="ARBA" id="ARBA00005189"/>
    </source>
</evidence>
<evidence type="ECO:0000256" key="11">
    <source>
        <dbReference type="ARBA" id="ARBA00037124"/>
    </source>
</evidence>
<comment type="catalytic activity">
    <reaction evidence="17">
        <text>(2E)-hexenoyl-CoA + NADPH + H(+) = hexanoyl-CoA + NADP(+)</text>
        <dbReference type="Rhea" id="RHEA:44956"/>
        <dbReference type="ChEBI" id="CHEBI:15378"/>
        <dbReference type="ChEBI" id="CHEBI:57783"/>
        <dbReference type="ChEBI" id="CHEBI:58349"/>
        <dbReference type="ChEBI" id="CHEBI:62077"/>
        <dbReference type="ChEBI" id="CHEBI:62620"/>
    </reaction>
    <physiologicalReaction direction="left-to-right" evidence="17">
        <dbReference type="Rhea" id="RHEA:44957"/>
    </physiologicalReaction>
</comment>
<evidence type="ECO:0000256" key="7">
    <source>
        <dbReference type="ARBA" id="ARBA00023002"/>
    </source>
</evidence>
<evidence type="ECO:0000256" key="20">
    <source>
        <dbReference type="ARBA" id="ARBA00049559"/>
    </source>
</evidence>
<keyword evidence="3" id="KW-0444">Lipid biosynthesis</keyword>
<keyword evidence="7" id="KW-0560">Oxidoreductase</keyword>
<dbReference type="GO" id="GO:0005777">
    <property type="term" value="C:peroxisome"/>
    <property type="evidence" value="ECO:0007669"/>
    <property type="project" value="UniProtKB-SubCell"/>
</dbReference>
<evidence type="ECO:0000256" key="8">
    <source>
        <dbReference type="ARBA" id="ARBA00023098"/>
    </source>
</evidence>
<evidence type="ECO:0000256" key="4">
    <source>
        <dbReference type="ARBA" id="ARBA00022553"/>
    </source>
</evidence>
<feature type="non-terminal residue" evidence="21">
    <location>
        <position position="1"/>
    </location>
</feature>
<evidence type="ECO:0000313" key="21">
    <source>
        <dbReference type="EMBL" id="CEK48959.1"/>
    </source>
</evidence>
<evidence type="ECO:0000256" key="10">
    <source>
        <dbReference type="ARBA" id="ARBA00023160"/>
    </source>
</evidence>
<dbReference type="Pfam" id="PF13561">
    <property type="entry name" value="adh_short_C2"/>
    <property type="match status" value="1"/>
</dbReference>
<dbReference type="EC" id="1.3.1.38" evidence="13"/>
<evidence type="ECO:0000256" key="9">
    <source>
        <dbReference type="ARBA" id="ARBA00023140"/>
    </source>
</evidence>
<comment type="function">
    <text evidence="11">Participates in chain elongation of fatty acids. Catalyzes the reduction of trans-2-enoyl-CoAs of varying chain lengths from 6:1 to 16:1, having maximum activity with 10:1 CoA. Has no 2,4-dienoyl-CoA reductase activity.</text>
</comment>
<sequence length="312" mass="34037">IFSMAGTVINKVTSVYRQGLFANKVALVTGGGTGIGKAITSELLFLGCDVMIASRKQQRLESTSADLRNWMLDAGCDSRLEFMQCNIRNEEEVKNLIATTVKTFGRLDFLINNGGGQFVSKAENIRLKGWHAVVETNLTGTFLMCREAYNQWMQDNGGVIVNIIMDMWKGSPLMSHSGAARAGVENLTKSLALEWVHSKVRINSVAPGGSIFSETAAANYGDLKIFEQNIPKIPMKRLGSVEEISAAVCFLLSPASAFITGETIKVDGGQSIYSTPTYMVPDHSPDPAYTWDSDSKTQQLADNVHKNVISKL</sequence>
<keyword evidence="4" id="KW-0597">Phosphoprotein</keyword>
<dbReference type="FunFam" id="3.40.50.720:FF:000335">
    <property type="entry name" value="Peroxisomal trans-2-enoyl-CoA reductase"/>
    <property type="match status" value="1"/>
</dbReference>
<dbReference type="InterPro" id="IPR036291">
    <property type="entry name" value="NAD(P)-bd_dom_sf"/>
</dbReference>
<evidence type="ECO:0000256" key="17">
    <source>
        <dbReference type="ARBA" id="ARBA00049108"/>
    </source>
</evidence>
<dbReference type="EMBL" id="HACG01002094">
    <property type="protein sequence ID" value="CEK48959.1"/>
    <property type="molecule type" value="Transcribed_RNA"/>
</dbReference>
<dbReference type="Gene3D" id="3.40.50.720">
    <property type="entry name" value="NAD(P)-binding Rossmann-like Domain"/>
    <property type="match status" value="1"/>
</dbReference>
<evidence type="ECO:0000256" key="3">
    <source>
        <dbReference type="ARBA" id="ARBA00022516"/>
    </source>
</evidence>
<evidence type="ECO:0000256" key="12">
    <source>
        <dbReference type="ARBA" id="ARBA00038622"/>
    </source>
</evidence>
<evidence type="ECO:0000256" key="18">
    <source>
        <dbReference type="ARBA" id="ARBA00049251"/>
    </source>
</evidence>
<evidence type="ECO:0000256" key="5">
    <source>
        <dbReference type="ARBA" id="ARBA00022832"/>
    </source>
</evidence>
<dbReference type="CDD" id="cd05369">
    <property type="entry name" value="TER_DECR_SDR_a"/>
    <property type="match status" value="1"/>
</dbReference>
<dbReference type="PANTHER" id="PTHR24317:SF7">
    <property type="entry name" value="PEROXISOMAL TRANS-2-ENOYL-COA REDUCTASE"/>
    <property type="match status" value="1"/>
</dbReference>
<reference evidence="21" key="1">
    <citation type="submission" date="2014-12" db="EMBL/GenBank/DDBJ databases">
        <title>Insight into the proteome of Arion vulgaris.</title>
        <authorList>
            <person name="Aradska J."/>
            <person name="Bulat T."/>
            <person name="Smidak R."/>
            <person name="Sarate P."/>
            <person name="Gangsoo J."/>
            <person name="Sialana F."/>
            <person name="Bilban M."/>
            <person name="Lubec G."/>
        </authorList>
    </citation>
    <scope>NUCLEOTIDE SEQUENCE</scope>
    <source>
        <tissue evidence="21">Skin</tissue>
    </source>
</reference>
<evidence type="ECO:0000256" key="16">
    <source>
        <dbReference type="ARBA" id="ARBA00048686"/>
    </source>
</evidence>
<comment type="pathway">
    <text evidence="2">Lipid metabolism.</text>
</comment>
<dbReference type="SUPFAM" id="SSF51735">
    <property type="entry name" value="NAD(P)-binding Rossmann-fold domains"/>
    <property type="match status" value="1"/>
</dbReference>
<evidence type="ECO:0000256" key="15">
    <source>
        <dbReference type="ARBA" id="ARBA00047570"/>
    </source>
</evidence>
<dbReference type="GO" id="GO:0019166">
    <property type="term" value="F:trans-2-enoyl-CoA reductase (NADPH) activity"/>
    <property type="evidence" value="ECO:0007669"/>
    <property type="project" value="UniProtKB-EC"/>
</dbReference>
<comment type="catalytic activity">
    <reaction evidence="15">
        <text>(2E)-dodecenoyl-CoA + NADPH + H(+) = dodecanoyl-CoA + NADP(+)</text>
        <dbReference type="Rhea" id="RHEA:44964"/>
        <dbReference type="ChEBI" id="CHEBI:15378"/>
        <dbReference type="ChEBI" id="CHEBI:57330"/>
        <dbReference type="ChEBI" id="CHEBI:57375"/>
        <dbReference type="ChEBI" id="CHEBI:57783"/>
        <dbReference type="ChEBI" id="CHEBI:58349"/>
    </reaction>
    <physiologicalReaction direction="left-to-right" evidence="15">
        <dbReference type="Rhea" id="RHEA:44965"/>
    </physiologicalReaction>
</comment>
<comment type="catalytic activity">
    <reaction evidence="19">
        <text>(2E)-decenoyl-CoA + NADPH + H(+) = decanoyl-CoA + NADP(+)</text>
        <dbReference type="Rhea" id="RHEA:44960"/>
        <dbReference type="ChEBI" id="CHEBI:15378"/>
        <dbReference type="ChEBI" id="CHEBI:57783"/>
        <dbReference type="ChEBI" id="CHEBI:58349"/>
        <dbReference type="ChEBI" id="CHEBI:61406"/>
        <dbReference type="ChEBI" id="CHEBI:61430"/>
    </reaction>
    <physiologicalReaction direction="left-to-right" evidence="19">
        <dbReference type="Rhea" id="RHEA:44961"/>
    </physiologicalReaction>
</comment>
<comment type="subcellular location">
    <subcellularLocation>
        <location evidence="1">Peroxisome</location>
    </subcellularLocation>
</comment>
<keyword evidence="9" id="KW-0576">Peroxisome</keyword>
<dbReference type="GO" id="GO:0033306">
    <property type="term" value="P:phytol metabolic process"/>
    <property type="evidence" value="ECO:0007669"/>
    <property type="project" value="TreeGrafter"/>
</dbReference>
<keyword evidence="6" id="KW-0521">NADP</keyword>
<dbReference type="GO" id="GO:0006633">
    <property type="term" value="P:fatty acid biosynthetic process"/>
    <property type="evidence" value="ECO:0007669"/>
    <property type="project" value="UniProtKB-KW"/>
</dbReference>
<evidence type="ECO:0000256" key="6">
    <source>
        <dbReference type="ARBA" id="ARBA00022857"/>
    </source>
</evidence>
<comment type="catalytic activity">
    <reaction evidence="20">
        <text>(2E)-octenoyl-CoA + NADPH + H(+) = octanoyl-CoA + NADP(+)</text>
        <dbReference type="Rhea" id="RHEA:44952"/>
        <dbReference type="ChEBI" id="CHEBI:15378"/>
        <dbReference type="ChEBI" id="CHEBI:57386"/>
        <dbReference type="ChEBI" id="CHEBI:57783"/>
        <dbReference type="ChEBI" id="CHEBI:58349"/>
        <dbReference type="ChEBI" id="CHEBI:62242"/>
    </reaction>
    <physiologicalReaction direction="left-to-right" evidence="20">
        <dbReference type="Rhea" id="RHEA:44953"/>
    </physiologicalReaction>
</comment>
<evidence type="ECO:0000256" key="14">
    <source>
        <dbReference type="ARBA" id="ARBA00041063"/>
    </source>
</evidence>
<dbReference type="PANTHER" id="PTHR24317">
    <property type="entry name" value="PEROXISOMAL TRANS-2-ENOYL-COA REDUCTASE"/>
    <property type="match status" value="1"/>
</dbReference>
<comment type="subunit">
    <text evidence="12">Interacts with PEX5, probably required to target it into peroxisomes.</text>
</comment>